<evidence type="ECO:0000256" key="4">
    <source>
        <dbReference type="ARBA" id="ARBA00022989"/>
    </source>
</evidence>
<dbReference type="KEGG" id="serw:FY030_00910"/>
<dbReference type="Proteomes" id="UP000326546">
    <property type="component" value="Chromosome"/>
</dbReference>
<reference evidence="9 10" key="1">
    <citation type="submission" date="2019-09" db="EMBL/GenBank/DDBJ databases">
        <title>Serinicoccus pratensis sp. nov., isolated from meadow soil.</title>
        <authorList>
            <person name="Zhang W."/>
        </authorList>
    </citation>
    <scope>NUCLEOTIDE SEQUENCE [LARGE SCALE GENOMIC DNA]</scope>
    <source>
        <strain evidence="9 10">W204</strain>
    </source>
</reference>
<evidence type="ECO:0000256" key="7">
    <source>
        <dbReference type="SAM" id="Phobius"/>
    </source>
</evidence>
<evidence type="ECO:0000259" key="8">
    <source>
        <dbReference type="Pfam" id="PF12698"/>
    </source>
</evidence>
<feature type="transmembrane region" description="Helical" evidence="7">
    <location>
        <begin position="370"/>
        <end position="392"/>
    </location>
</feature>
<keyword evidence="5 7" id="KW-0472">Membrane</keyword>
<dbReference type="GO" id="GO:0005886">
    <property type="term" value="C:plasma membrane"/>
    <property type="evidence" value="ECO:0007669"/>
    <property type="project" value="UniProtKB-SubCell"/>
</dbReference>
<dbReference type="InterPro" id="IPR013525">
    <property type="entry name" value="ABC2_TM"/>
</dbReference>
<evidence type="ECO:0000256" key="6">
    <source>
        <dbReference type="SAM" id="MobiDB-lite"/>
    </source>
</evidence>
<dbReference type="PANTHER" id="PTHR30294">
    <property type="entry name" value="MEMBRANE COMPONENT OF ABC TRANSPORTER YHHJ-RELATED"/>
    <property type="match status" value="1"/>
</dbReference>
<dbReference type="Pfam" id="PF12698">
    <property type="entry name" value="ABC2_membrane_3"/>
    <property type="match status" value="1"/>
</dbReference>
<comment type="subcellular location">
    <subcellularLocation>
        <location evidence="1">Cell membrane</location>
        <topology evidence="1">Multi-pass membrane protein</topology>
    </subcellularLocation>
</comment>
<dbReference type="AlphaFoldDB" id="A0A5J6V2T7"/>
<feature type="transmembrane region" description="Helical" evidence="7">
    <location>
        <begin position="321"/>
        <end position="340"/>
    </location>
</feature>
<evidence type="ECO:0000313" key="10">
    <source>
        <dbReference type="Proteomes" id="UP000326546"/>
    </source>
</evidence>
<feature type="transmembrane region" description="Helical" evidence="7">
    <location>
        <begin position="257"/>
        <end position="281"/>
    </location>
</feature>
<name>A0A5J6V2T7_9MICO</name>
<evidence type="ECO:0000256" key="5">
    <source>
        <dbReference type="ARBA" id="ARBA00023136"/>
    </source>
</evidence>
<dbReference type="GO" id="GO:0140359">
    <property type="term" value="F:ABC-type transporter activity"/>
    <property type="evidence" value="ECO:0007669"/>
    <property type="project" value="InterPro"/>
</dbReference>
<protein>
    <submittedName>
        <fullName evidence="9">ABC transporter permease</fullName>
    </submittedName>
</protein>
<dbReference type="InterPro" id="IPR051449">
    <property type="entry name" value="ABC-2_transporter_component"/>
</dbReference>
<evidence type="ECO:0000256" key="1">
    <source>
        <dbReference type="ARBA" id="ARBA00004651"/>
    </source>
</evidence>
<accession>A0A5J6V2T7</accession>
<keyword evidence="4 7" id="KW-1133">Transmembrane helix</keyword>
<feature type="region of interest" description="Disordered" evidence="6">
    <location>
        <begin position="1"/>
        <end position="27"/>
    </location>
</feature>
<dbReference type="EMBL" id="CP044427">
    <property type="protein sequence ID" value="QFG67472.1"/>
    <property type="molecule type" value="Genomic_DNA"/>
</dbReference>
<gene>
    <name evidence="9" type="ORF">FY030_00910</name>
</gene>
<dbReference type="RefSeq" id="WP_158059870.1">
    <property type="nucleotide sequence ID" value="NZ_CP044427.1"/>
</dbReference>
<keyword evidence="3 7" id="KW-0812">Transmembrane</keyword>
<feature type="transmembrane region" description="Helical" evidence="7">
    <location>
        <begin position="288"/>
        <end position="309"/>
    </location>
</feature>
<dbReference type="PANTHER" id="PTHR30294:SF29">
    <property type="entry name" value="MULTIDRUG ABC TRANSPORTER PERMEASE YBHS-RELATED"/>
    <property type="match status" value="1"/>
</dbReference>
<proteinExistence type="predicted"/>
<sequence>MSTVTDPRNTPPASQASGQEGTTASATRSPWTLVLQREIAVKLKDRSFIWGTVLTLVFLIAALVLPSFFGGGAASYQVAVTGQPAAAVVEQAETTLQAEDEEASLTAETVADRAAAEQAVRDGDVDAALVGEPGAWELLSDGAPSLGLDSVLSDAVRTQALTERAEAAGLSVEDLTAGSVLIPVDLSESEDGMPGFMQFILGFVFAILFYMAALTFGLQIANSVVEEKQSRIVEILAAMIPVRQLLLGKVLGNTILAFGQIALIVVVALVAMPLTGFDVALPGIAEALLWYLPFFVLGFLALACIWAAAGALASRTEDVQSTSMPLTMFLVVIFILALNSSGTLREVLSFVPVASTFVMPMRIVEGDTALWEPLLALALVALFCAGSIWLGAKLYERALLHTQGALTWRGALGRKD</sequence>
<evidence type="ECO:0000313" key="9">
    <source>
        <dbReference type="EMBL" id="QFG67472.1"/>
    </source>
</evidence>
<feature type="transmembrane region" description="Helical" evidence="7">
    <location>
        <begin position="196"/>
        <end position="220"/>
    </location>
</feature>
<feature type="transmembrane region" description="Helical" evidence="7">
    <location>
        <begin position="47"/>
        <end position="69"/>
    </location>
</feature>
<feature type="domain" description="ABC-2 type transporter transmembrane" evidence="8">
    <location>
        <begin position="46"/>
        <end position="392"/>
    </location>
</feature>
<evidence type="ECO:0000256" key="3">
    <source>
        <dbReference type="ARBA" id="ARBA00022692"/>
    </source>
</evidence>
<keyword evidence="2" id="KW-1003">Cell membrane</keyword>
<dbReference type="OrthoDB" id="3268959at2"/>
<evidence type="ECO:0000256" key="2">
    <source>
        <dbReference type="ARBA" id="ARBA00022475"/>
    </source>
</evidence>
<keyword evidence="10" id="KW-1185">Reference proteome</keyword>
<organism evidence="9 10">
    <name type="scientific">Ornithinimicrobium pratense</name>
    <dbReference type="NCBI Taxonomy" id="2593973"/>
    <lineage>
        <taxon>Bacteria</taxon>
        <taxon>Bacillati</taxon>
        <taxon>Actinomycetota</taxon>
        <taxon>Actinomycetes</taxon>
        <taxon>Micrococcales</taxon>
        <taxon>Ornithinimicrobiaceae</taxon>
        <taxon>Ornithinimicrobium</taxon>
    </lineage>
</organism>